<evidence type="ECO:0000313" key="6">
    <source>
        <dbReference type="EMBL" id="CAE0603253.1"/>
    </source>
</evidence>
<keyword evidence="3 5" id="KW-1133">Transmembrane helix</keyword>
<dbReference type="PANTHER" id="PTHR19317:SF0">
    <property type="entry name" value="PRENYLATED RAB ACCEPTOR PROTEIN 1"/>
    <property type="match status" value="1"/>
</dbReference>
<dbReference type="AlphaFoldDB" id="A0A7S3U4T7"/>
<dbReference type="InterPro" id="IPR004895">
    <property type="entry name" value="Prenylated_rab_accept_PRA1"/>
</dbReference>
<feature type="transmembrane region" description="Helical" evidence="5">
    <location>
        <begin position="56"/>
        <end position="89"/>
    </location>
</feature>
<name>A0A7S3U4T7_9SPIT</name>
<evidence type="ECO:0000256" key="5">
    <source>
        <dbReference type="RuleBase" id="RU363107"/>
    </source>
</evidence>
<sequence length="168" mass="18667">MAATSGMAKNVEQFLKRVRKWDVEFLCLGQTKESFNMPRPEDAMARMTANLEYFAANYAFCLALFALIAVVIYPQLLVLVCCFSGLWYALLTRPPHIKVQVAAILVTKSHMKYALAGVNGLVVLIFARTMIFATIGASLLFVLAHAALHEVPSKAKGKMEEKEAEREP</sequence>
<gene>
    <name evidence="6" type="ORF">SACU0126_LOCUS35020</name>
</gene>
<reference evidence="6" key="1">
    <citation type="submission" date="2021-01" db="EMBL/GenBank/DDBJ databases">
        <authorList>
            <person name="Corre E."/>
            <person name="Pelletier E."/>
            <person name="Niang G."/>
            <person name="Scheremetjew M."/>
            <person name="Finn R."/>
            <person name="Kale V."/>
            <person name="Holt S."/>
            <person name="Cochrane G."/>
            <person name="Meng A."/>
            <person name="Brown T."/>
            <person name="Cohen L."/>
        </authorList>
    </citation>
    <scope>NUCLEOTIDE SEQUENCE</scope>
    <source>
        <strain evidence="6">SPMC142</strain>
    </source>
</reference>
<proteinExistence type="inferred from homology"/>
<evidence type="ECO:0000256" key="1">
    <source>
        <dbReference type="ARBA" id="ARBA00004141"/>
    </source>
</evidence>
<accession>A0A7S3U4T7</accession>
<keyword evidence="2 5" id="KW-0812">Transmembrane</keyword>
<evidence type="ECO:0000256" key="3">
    <source>
        <dbReference type="ARBA" id="ARBA00022989"/>
    </source>
</evidence>
<dbReference type="GO" id="GO:0016020">
    <property type="term" value="C:membrane"/>
    <property type="evidence" value="ECO:0007669"/>
    <property type="project" value="UniProtKB-SubCell"/>
</dbReference>
<evidence type="ECO:0000256" key="2">
    <source>
        <dbReference type="ARBA" id="ARBA00022692"/>
    </source>
</evidence>
<comment type="similarity">
    <text evidence="5">Belongs to the PRA1 family.</text>
</comment>
<protein>
    <recommendedName>
        <fullName evidence="5">PRA1 family protein</fullName>
    </recommendedName>
</protein>
<organism evidence="6">
    <name type="scientific">Strombidinopsis acuminata</name>
    <dbReference type="NCBI Taxonomy" id="141414"/>
    <lineage>
        <taxon>Eukaryota</taxon>
        <taxon>Sar</taxon>
        <taxon>Alveolata</taxon>
        <taxon>Ciliophora</taxon>
        <taxon>Intramacronucleata</taxon>
        <taxon>Spirotrichea</taxon>
        <taxon>Choreotrichia</taxon>
        <taxon>Choreotrichida</taxon>
        <taxon>Strombidinopsidae</taxon>
        <taxon>Strombidinopsis</taxon>
    </lineage>
</organism>
<dbReference type="Pfam" id="PF03208">
    <property type="entry name" value="PRA1"/>
    <property type="match status" value="1"/>
</dbReference>
<dbReference type="PANTHER" id="PTHR19317">
    <property type="entry name" value="PRENYLATED RAB ACCEPTOR 1-RELATED"/>
    <property type="match status" value="1"/>
</dbReference>
<keyword evidence="4 5" id="KW-0472">Membrane</keyword>
<evidence type="ECO:0000256" key="4">
    <source>
        <dbReference type="ARBA" id="ARBA00023136"/>
    </source>
</evidence>
<dbReference type="GO" id="GO:0005794">
    <property type="term" value="C:Golgi apparatus"/>
    <property type="evidence" value="ECO:0007669"/>
    <property type="project" value="TreeGrafter"/>
</dbReference>
<dbReference type="EMBL" id="HBIQ01110340">
    <property type="protein sequence ID" value="CAE0603253.1"/>
    <property type="molecule type" value="Transcribed_RNA"/>
</dbReference>
<comment type="subcellular location">
    <subcellularLocation>
        <location evidence="1 5">Membrane</location>
        <topology evidence="1 5">Multi-pass membrane protein</topology>
    </subcellularLocation>
</comment>
<feature type="transmembrane region" description="Helical" evidence="5">
    <location>
        <begin position="121"/>
        <end position="148"/>
    </location>
</feature>